<dbReference type="InterPro" id="IPR017896">
    <property type="entry name" value="4Fe4S_Fe-S-bd"/>
</dbReference>
<dbReference type="Pfam" id="PF02754">
    <property type="entry name" value="CCG"/>
    <property type="match status" value="1"/>
</dbReference>
<dbReference type="GO" id="GO:0051539">
    <property type="term" value="F:4 iron, 4 sulfur cluster binding"/>
    <property type="evidence" value="ECO:0007669"/>
    <property type="project" value="UniProtKB-KW"/>
</dbReference>
<evidence type="ECO:0000259" key="7">
    <source>
        <dbReference type="PROSITE" id="PS51379"/>
    </source>
</evidence>
<dbReference type="PROSITE" id="PS51379">
    <property type="entry name" value="4FE4S_FER_2"/>
    <property type="match status" value="2"/>
</dbReference>
<dbReference type="InterPro" id="IPR004017">
    <property type="entry name" value="Cys_rich_dom"/>
</dbReference>
<evidence type="ECO:0000256" key="6">
    <source>
        <dbReference type="ARBA" id="ARBA00023014"/>
    </source>
</evidence>
<dbReference type="PROSITE" id="PS00198">
    <property type="entry name" value="4FE4S_FER_1"/>
    <property type="match status" value="1"/>
</dbReference>
<evidence type="ECO:0000256" key="1">
    <source>
        <dbReference type="ARBA" id="ARBA00022448"/>
    </source>
</evidence>
<dbReference type="PANTHER" id="PTHR43551">
    <property type="entry name" value="FUMARATE REDUCTASE IRON-SULFUR SUBUNIT"/>
    <property type="match status" value="1"/>
</dbReference>
<keyword evidence="5" id="KW-0408">Iron</keyword>
<evidence type="ECO:0000313" key="8">
    <source>
        <dbReference type="EMBL" id="SMB99717.1"/>
    </source>
</evidence>
<keyword evidence="2" id="KW-0004">4Fe-4S</keyword>
<evidence type="ECO:0000256" key="3">
    <source>
        <dbReference type="ARBA" id="ARBA00022723"/>
    </source>
</evidence>
<evidence type="ECO:0000256" key="4">
    <source>
        <dbReference type="ARBA" id="ARBA00022982"/>
    </source>
</evidence>
<dbReference type="GO" id="GO:0046872">
    <property type="term" value="F:metal ion binding"/>
    <property type="evidence" value="ECO:0007669"/>
    <property type="project" value="UniProtKB-KW"/>
</dbReference>
<feature type="domain" description="4Fe-4S ferredoxin-type" evidence="7">
    <location>
        <begin position="63"/>
        <end position="91"/>
    </location>
</feature>
<keyword evidence="6" id="KW-0411">Iron-sulfur</keyword>
<reference evidence="8 9" key="1">
    <citation type="submission" date="2017-04" db="EMBL/GenBank/DDBJ databases">
        <authorList>
            <person name="Afonso C.L."/>
            <person name="Miller P.J."/>
            <person name="Scott M.A."/>
            <person name="Spackman E."/>
            <person name="Goraichik I."/>
            <person name="Dimitrov K.M."/>
            <person name="Suarez D.L."/>
            <person name="Swayne D.E."/>
        </authorList>
    </citation>
    <scope>NUCLEOTIDE SEQUENCE [LARGE SCALE GENOMIC DNA]</scope>
    <source>
        <strain evidence="8 9">ToBE</strain>
    </source>
</reference>
<evidence type="ECO:0000313" key="9">
    <source>
        <dbReference type="Proteomes" id="UP000192569"/>
    </source>
</evidence>
<keyword evidence="4" id="KW-0249">Electron transport</keyword>
<dbReference type="EMBL" id="LT838272">
    <property type="protein sequence ID" value="SMB99717.1"/>
    <property type="molecule type" value="Genomic_DNA"/>
</dbReference>
<organism evidence="8 9">
    <name type="scientific">Thermanaeromonas toyohensis ToBE</name>
    <dbReference type="NCBI Taxonomy" id="698762"/>
    <lineage>
        <taxon>Bacteria</taxon>
        <taxon>Bacillati</taxon>
        <taxon>Bacillota</taxon>
        <taxon>Clostridia</taxon>
        <taxon>Neomoorellales</taxon>
        <taxon>Neomoorellaceae</taxon>
        <taxon>Thermanaeromonas</taxon>
    </lineage>
</organism>
<sequence>MPAGMCYAGQGRRGKALLAEEDRLVLPGRFREGGLKKVAIAVKALEASTPYESLQLKLEKALGQATLNSCLACGACTGGCPTGDIGPLVDPRRIVRWLLWGAYERVLASDMVWLCTMCGRCTVYCPVGVNMGDLIRALRSQLAKENRVPENLQKVVDLALESGNNMGITREDYLDTLEWMQEELQAEFGEEARIPVDKKGARVLYVINPREAKFFPLSILAAAKIFYVAQESWTLSSQYWDATNYALFTGDDRAGGILIERLVGEMERLGCQELVMTECGHAFRAIKWGPEQWLGYKLPFEVRSIVQLMDQYLREGRLKLDPARNPEPVTYHDPCNLGRKEGVFEEPRRVLKLAVLDFREMIPNRENNYCCGGGGGMLSLSEFGRVRLAKGQVKIEQIRQTGAKIIATPCHNCVDQLNDLCRFYHLEAKAKNLVELVAEALITTEKGE</sequence>
<evidence type="ECO:0000256" key="5">
    <source>
        <dbReference type="ARBA" id="ARBA00023004"/>
    </source>
</evidence>
<dbReference type="PANTHER" id="PTHR43551:SF1">
    <property type="entry name" value="HETERODISULFIDE REDUCTASE"/>
    <property type="match status" value="1"/>
</dbReference>
<proteinExistence type="predicted"/>
<dbReference type="InterPro" id="IPR017900">
    <property type="entry name" value="4Fe4S_Fe_S_CS"/>
</dbReference>
<dbReference type="SUPFAM" id="SSF46548">
    <property type="entry name" value="alpha-helical ferredoxin"/>
    <property type="match status" value="1"/>
</dbReference>
<keyword evidence="9" id="KW-1185">Reference proteome</keyword>
<dbReference type="GO" id="GO:0016491">
    <property type="term" value="F:oxidoreductase activity"/>
    <property type="evidence" value="ECO:0007669"/>
    <property type="project" value="UniProtKB-ARBA"/>
</dbReference>
<keyword evidence="3" id="KW-0479">Metal-binding</keyword>
<keyword evidence="1" id="KW-0813">Transport</keyword>
<accession>A0A1W1W279</accession>
<dbReference type="Gene3D" id="1.10.1060.10">
    <property type="entry name" value="Alpha-helical ferredoxin"/>
    <property type="match status" value="1"/>
</dbReference>
<dbReference type="InterPro" id="IPR009051">
    <property type="entry name" value="Helical_ferredxn"/>
</dbReference>
<dbReference type="STRING" id="698762.SAMN00808754_3046"/>
<feature type="domain" description="4Fe-4S ferredoxin-type" evidence="7">
    <location>
        <begin position="105"/>
        <end position="134"/>
    </location>
</feature>
<dbReference type="Pfam" id="PF13534">
    <property type="entry name" value="Fer4_17"/>
    <property type="match status" value="1"/>
</dbReference>
<name>A0A1W1W279_9FIRM</name>
<dbReference type="AlphaFoldDB" id="A0A1W1W279"/>
<dbReference type="Proteomes" id="UP000192569">
    <property type="component" value="Chromosome I"/>
</dbReference>
<evidence type="ECO:0000256" key="2">
    <source>
        <dbReference type="ARBA" id="ARBA00022485"/>
    </source>
</evidence>
<protein>
    <submittedName>
        <fullName evidence="8">Fe-S oxidoreductase</fullName>
    </submittedName>
</protein>
<gene>
    <name evidence="8" type="ORF">SAMN00808754_3046</name>
</gene>